<name>A0A392SYQ2_9FABA</name>
<proteinExistence type="predicted"/>
<protein>
    <submittedName>
        <fullName evidence="1">Uncharacterized protein</fullName>
    </submittedName>
</protein>
<sequence length="42" mass="4891">VYKHLEQLKLLLQGHPAETAIPALLTLQFENAKEERDSRLYL</sequence>
<keyword evidence="2" id="KW-1185">Reference proteome</keyword>
<comment type="caution">
    <text evidence="1">The sequence shown here is derived from an EMBL/GenBank/DDBJ whole genome shotgun (WGS) entry which is preliminary data.</text>
</comment>
<dbReference type="EMBL" id="LXQA010465951">
    <property type="protein sequence ID" value="MCI53602.1"/>
    <property type="molecule type" value="Genomic_DNA"/>
</dbReference>
<evidence type="ECO:0000313" key="2">
    <source>
        <dbReference type="Proteomes" id="UP000265520"/>
    </source>
</evidence>
<feature type="non-terminal residue" evidence="1">
    <location>
        <position position="1"/>
    </location>
</feature>
<reference evidence="1 2" key="1">
    <citation type="journal article" date="2018" name="Front. Plant Sci.">
        <title>Red Clover (Trifolium pratense) and Zigzag Clover (T. medium) - A Picture of Genomic Similarities and Differences.</title>
        <authorList>
            <person name="Dluhosova J."/>
            <person name="Istvanek J."/>
            <person name="Nedelnik J."/>
            <person name="Repkova J."/>
        </authorList>
    </citation>
    <scope>NUCLEOTIDE SEQUENCE [LARGE SCALE GENOMIC DNA]</scope>
    <source>
        <strain evidence="2">cv. 10/8</strain>
        <tissue evidence="1">Leaf</tissue>
    </source>
</reference>
<evidence type="ECO:0000313" key="1">
    <source>
        <dbReference type="EMBL" id="MCI53602.1"/>
    </source>
</evidence>
<dbReference type="AlphaFoldDB" id="A0A392SYQ2"/>
<dbReference type="Proteomes" id="UP000265520">
    <property type="component" value="Unassembled WGS sequence"/>
</dbReference>
<organism evidence="1 2">
    <name type="scientific">Trifolium medium</name>
    <dbReference type="NCBI Taxonomy" id="97028"/>
    <lineage>
        <taxon>Eukaryota</taxon>
        <taxon>Viridiplantae</taxon>
        <taxon>Streptophyta</taxon>
        <taxon>Embryophyta</taxon>
        <taxon>Tracheophyta</taxon>
        <taxon>Spermatophyta</taxon>
        <taxon>Magnoliopsida</taxon>
        <taxon>eudicotyledons</taxon>
        <taxon>Gunneridae</taxon>
        <taxon>Pentapetalae</taxon>
        <taxon>rosids</taxon>
        <taxon>fabids</taxon>
        <taxon>Fabales</taxon>
        <taxon>Fabaceae</taxon>
        <taxon>Papilionoideae</taxon>
        <taxon>50 kb inversion clade</taxon>
        <taxon>NPAAA clade</taxon>
        <taxon>Hologalegina</taxon>
        <taxon>IRL clade</taxon>
        <taxon>Trifolieae</taxon>
        <taxon>Trifolium</taxon>
    </lineage>
</organism>
<accession>A0A392SYQ2</accession>